<dbReference type="EMBL" id="UINC01010333">
    <property type="protein sequence ID" value="SVA46005.1"/>
    <property type="molecule type" value="Genomic_DNA"/>
</dbReference>
<protein>
    <recommendedName>
        <fullName evidence="1">HNH nuclease domain-containing protein</fullName>
    </recommendedName>
</protein>
<dbReference type="InterPro" id="IPR052892">
    <property type="entry name" value="NA-targeting_endonuclease"/>
</dbReference>
<dbReference type="CDD" id="cd00085">
    <property type="entry name" value="HNHc"/>
    <property type="match status" value="1"/>
</dbReference>
<sequence length="184" mass="21512">MSAIGNPALVLNADFRPLSYYPLSLCSWQDTIKSVFLKRVSIIESYDQEVHSPSITLKLPSVIALKDYVMPKRQPAFTRFNVFLRDNFTCQYCNHRFSANELTFDHLTPRCMNGKTTWHNVVSACTNCNLKKGRRLLKQTDMKLFRIPSRPTSIQLQNNGRNFPPNFLHDSWRDYLYWDTVLEN</sequence>
<dbReference type="PANTHER" id="PTHR33877:SF2">
    <property type="entry name" value="OS07G0170200 PROTEIN"/>
    <property type="match status" value="1"/>
</dbReference>
<dbReference type="SMART" id="SM00507">
    <property type="entry name" value="HNHc"/>
    <property type="match status" value="1"/>
</dbReference>
<dbReference type="Gene3D" id="1.10.30.50">
    <property type="match status" value="1"/>
</dbReference>
<evidence type="ECO:0000259" key="1">
    <source>
        <dbReference type="SMART" id="SM00507"/>
    </source>
</evidence>
<accession>A0A381W0E1</accession>
<feature type="domain" description="HNH nuclease" evidence="1">
    <location>
        <begin position="77"/>
        <end position="130"/>
    </location>
</feature>
<reference evidence="2" key="1">
    <citation type="submission" date="2018-05" db="EMBL/GenBank/DDBJ databases">
        <authorList>
            <person name="Lanie J.A."/>
            <person name="Ng W.-L."/>
            <person name="Kazmierczak K.M."/>
            <person name="Andrzejewski T.M."/>
            <person name="Davidsen T.M."/>
            <person name="Wayne K.J."/>
            <person name="Tettelin H."/>
            <person name="Glass J.I."/>
            <person name="Rusch D."/>
            <person name="Podicherti R."/>
            <person name="Tsui H.-C.T."/>
            <person name="Winkler M.E."/>
        </authorList>
    </citation>
    <scope>NUCLEOTIDE SEQUENCE</scope>
</reference>
<name>A0A381W0E1_9ZZZZ</name>
<proteinExistence type="predicted"/>
<dbReference type="PANTHER" id="PTHR33877">
    <property type="entry name" value="SLL1193 PROTEIN"/>
    <property type="match status" value="1"/>
</dbReference>
<dbReference type="Pfam" id="PF14279">
    <property type="entry name" value="HNH_5"/>
    <property type="match status" value="1"/>
</dbReference>
<dbReference type="InterPro" id="IPR003615">
    <property type="entry name" value="HNH_nuc"/>
</dbReference>
<organism evidence="2">
    <name type="scientific">marine metagenome</name>
    <dbReference type="NCBI Taxonomy" id="408172"/>
    <lineage>
        <taxon>unclassified sequences</taxon>
        <taxon>metagenomes</taxon>
        <taxon>ecological metagenomes</taxon>
    </lineage>
</organism>
<dbReference type="AlphaFoldDB" id="A0A381W0E1"/>
<evidence type="ECO:0000313" key="2">
    <source>
        <dbReference type="EMBL" id="SVA46005.1"/>
    </source>
</evidence>
<dbReference type="InterPro" id="IPR029471">
    <property type="entry name" value="HNH_5"/>
</dbReference>
<gene>
    <name evidence="2" type="ORF">METZ01_LOCUS98859</name>
</gene>